<comment type="caution">
    <text evidence="5">The sequence shown here is derived from an EMBL/GenBank/DDBJ whole genome shotgun (WGS) entry which is preliminary data.</text>
</comment>
<dbReference type="GO" id="GO:0043565">
    <property type="term" value="F:sequence-specific DNA binding"/>
    <property type="evidence" value="ECO:0007669"/>
    <property type="project" value="InterPro"/>
</dbReference>
<gene>
    <name evidence="5" type="ORF">F3087_39445</name>
</gene>
<dbReference type="InterPro" id="IPR050204">
    <property type="entry name" value="AraC_XylS_family_regulators"/>
</dbReference>
<evidence type="ECO:0000256" key="3">
    <source>
        <dbReference type="ARBA" id="ARBA00023163"/>
    </source>
</evidence>
<dbReference type="InterPro" id="IPR018060">
    <property type="entry name" value="HTH_AraC"/>
</dbReference>
<dbReference type="Proteomes" id="UP000323876">
    <property type="component" value="Unassembled WGS sequence"/>
</dbReference>
<keyword evidence="3" id="KW-0804">Transcription</keyword>
<evidence type="ECO:0000313" key="6">
    <source>
        <dbReference type="Proteomes" id="UP000323876"/>
    </source>
</evidence>
<evidence type="ECO:0000256" key="2">
    <source>
        <dbReference type="ARBA" id="ARBA00023125"/>
    </source>
</evidence>
<feature type="domain" description="HTH araC/xylS-type" evidence="4">
    <location>
        <begin position="136"/>
        <end position="234"/>
    </location>
</feature>
<protein>
    <submittedName>
        <fullName evidence="5">AraC family transcriptional regulator</fullName>
    </submittedName>
</protein>
<evidence type="ECO:0000313" key="5">
    <source>
        <dbReference type="EMBL" id="KAA8882155.1"/>
    </source>
</evidence>
<accession>A0A5N0E1Q0</accession>
<keyword evidence="1" id="KW-0805">Transcription regulation</keyword>
<dbReference type="OrthoDB" id="2559672at2"/>
<organism evidence="5 6">
    <name type="scientific">Nocardia colli</name>
    <dbReference type="NCBI Taxonomy" id="2545717"/>
    <lineage>
        <taxon>Bacteria</taxon>
        <taxon>Bacillati</taxon>
        <taxon>Actinomycetota</taxon>
        <taxon>Actinomycetes</taxon>
        <taxon>Mycobacteriales</taxon>
        <taxon>Nocardiaceae</taxon>
        <taxon>Nocardia</taxon>
    </lineage>
</organism>
<reference evidence="5 6" key="1">
    <citation type="submission" date="2019-09" db="EMBL/GenBank/DDBJ databases">
        <authorList>
            <person name="Wang X."/>
        </authorList>
    </citation>
    <scope>NUCLEOTIDE SEQUENCE [LARGE SCALE GENOMIC DNA]</scope>
    <source>
        <strain evidence="5 6">CICC 11023</strain>
    </source>
</reference>
<keyword evidence="6" id="KW-1185">Reference proteome</keyword>
<dbReference type="GO" id="GO:0003700">
    <property type="term" value="F:DNA-binding transcription factor activity"/>
    <property type="evidence" value="ECO:0007669"/>
    <property type="project" value="InterPro"/>
</dbReference>
<dbReference type="Gene3D" id="1.10.10.60">
    <property type="entry name" value="Homeodomain-like"/>
    <property type="match status" value="1"/>
</dbReference>
<dbReference type="Pfam" id="PF12833">
    <property type="entry name" value="HTH_18"/>
    <property type="match status" value="1"/>
</dbReference>
<proteinExistence type="predicted"/>
<dbReference type="PROSITE" id="PS01124">
    <property type="entry name" value="HTH_ARAC_FAMILY_2"/>
    <property type="match status" value="1"/>
</dbReference>
<evidence type="ECO:0000259" key="4">
    <source>
        <dbReference type="PROSITE" id="PS01124"/>
    </source>
</evidence>
<evidence type="ECO:0000256" key="1">
    <source>
        <dbReference type="ARBA" id="ARBA00023015"/>
    </source>
</evidence>
<dbReference type="EMBL" id="VXLC01000029">
    <property type="protein sequence ID" value="KAA8882155.1"/>
    <property type="molecule type" value="Genomic_DNA"/>
</dbReference>
<dbReference type="AlphaFoldDB" id="A0A5N0E1Q0"/>
<sequence length="253" mass="27347">MAGFRGRADRPAELSLIPYPAFTVFLDFGDVWLGDDARGAGKQGSGVIGLAPVGVRGCGREVDLLQIRLSPLVARAALGGSAEVGGTVVALEDLWGRDAGQIRERLHAAESWDERFAIAAAVLARRQAAGRPVDSEVAFAWERIMLNRGRIRVEPLAVEIGWSYKRLWSRFRSQIGLTPKRAAQLVRFDYAAHRLAGGDSAALVAAESGYTDQSHLHRDVMTFAGVTPNRVAVAPWLSVDDVAWVDPEYAASA</sequence>
<dbReference type="SMART" id="SM00342">
    <property type="entry name" value="HTH_ARAC"/>
    <property type="match status" value="1"/>
</dbReference>
<name>A0A5N0E1Q0_9NOCA</name>
<dbReference type="PANTHER" id="PTHR46796">
    <property type="entry name" value="HTH-TYPE TRANSCRIPTIONAL ACTIVATOR RHAS-RELATED"/>
    <property type="match status" value="1"/>
</dbReference>
<dbReference type="PANTHER" id="PTHR46796:SF15">
    <property type="entry name" value="BLL1074 PROTEIN"/>
    <property type="match status" value="1"/>
</dbReference>
<keyword evidence="2" id="KW-0238">DNA-binding</keyword>